<dbReference type="InterPro" id="IPR003489">
    <property type="entry name" value="RHF/RaiA"/>
</dbReference>
<dbReference type="InterPro" id="IPR050574">
    <property type="entry name" value="HPF/YfiA_ribosome-assoc"/>
</dbReference>
<keyword evidence="2" id="KW-0963">Cytoplasm</keyword>
<feature type="domain" description="Sigma 54 modulation/S30EA ribosomal protein C-terminal" evidence="3">
    <location>
        <begin position="147"/>
        <end position="200"/>
    </location>
</feature>
<dbReference type="InterPro" id="IPR032528">
    <property type="entry name" value="Ribosom_S30AE_C"/>
</dbReference>
<reference evidence="5" key="2">
    <citation type="journal article" date="2023" name="Nat. Commun.">
        <title>Cultivation of marine bacteria of the SAR202 clade.</title>
        <authorList>
            <person name="Lim Y."/>
            <person name="Seo J.H."/>
            <person name="Giovannoni S.J."/>
            <person name="Kang I."/>
            <person name="Cho J.C."/>
        </authorList>
    </citation>
    <scope>NUCLEOTIDE SEQUENCE</scope>
    <source>
        <strain evidence="5">JH1073</strain>
    </source>
</reference>
<dbReference type="Proteomes" id="UP001219901">
    <property type="component" value="Chromosome"/>
</dbReference>
<reference evidence="6" key="3">
    <citation type="submission" date="2023-06" db="EMBL/GenBank/DDBJ databases">
        <title>Pangenomics reveal diversification of enzyme families and niche specialization in globally abundant SAR202 bacteria.</title>
        <authorList>
            <person name="Saw J.H.W."/>
        </authorList>
    </citation>
    <scope>NUCLEOTIDE SEQUENCE [LARGE SCALE GENOMIC DNA]</scope>
    <source>
        <strain evidence="6">JH1073</strain>
    </source>
</reference>
<dbReference type="Pfam" id="PF16321">
    <property type="entry name" value="Ribosom_S30AE_C"/>
    <property type="match status" value="1"/>
</dbReference>
<dbReference type="Pfam" id="PF02482">
    <property type="entry name" value="Ribosomal_S30AE"/>
    <property type="match status" value="1"/>
</dbReference>
<dbReference type="GO" id="GO:0045900">
    <property type="term" value="P:negative regulation of translational elongation"/>
    <property type="evidence" value="ECO:0007669"/>
    <property type="project" value="TreeGrafter"/>
</dbReference>
<dbReference type="GO" id="GO:0043024">
    <property type="term" value="F:ribosomal small subunit binding"/>
    <property type="evidence" value="ECO:0007669"/>
    <property type="project" value="TreeGrafter"/>
</dbReference>
<comment type="subunit">
    <text evidence="2">Interacts with 100S ribosomes.</text>
</comment>
<name>A0AAJ5ZFL3_9CHLR</name>
<comment type="similarity">
    <text evidence="2">Belongs to the HPF/YfiA ribosome-associated protein family. Long HPF subfamily.</text>
</comment>
<evidence type="ECO:0000256" key="1">
    <source>
        <dbReference type="ARBA" id="ARBA00022845"/>
    </source>
</evidence>
<evidence type="ECO:0000256" key="2">
    <source>
        <dbReference type="HAMAP-Rule" id="MF_00839"/>
    </source>
</evidence>
<dbReference type="SUPFAM" id="SSF69754">
    <property type="entry name" value="Ribosome binding protein Y (YfiA homologue)"/>
    <property type="match status" value="1"/>
</dbReference>
<dbReference type="InterPro" id="IPR036567">
    <property type="entry name" value="RHF-like"/>
</dbReference>
<dbReference type="NCBIfam" id="TIGR00741">
    <property type="entry name" value="yfiA"/>
    <property type="match status" value="1"/>
</dbReference>
<dbReference type="CDD" id="cd00552">
    <property type="entry name" value="RaiA"/>
    <property type="match status" value="1"/>
</dbReference>
<reference evidence="6 7" key="1">
    <citation type="submission" date="2019-11" db="EMBL/GenBank/DDBJ databases">
        <authorList>
            <person name="Cho J.-C."/>
        </authorList>
    </citation>
    <scope>NUCLEOTIDE SEQUENCE [LARGE SCALE GENOMIC DNA]</scope>
    <source>
        <strain evidence="5 6">JH1073</strain>
        <strain evidence="4 7">JH702</strain>
    </source>
</reference>
<evidence type="ECO:0000313" key="6">
    <source>
        <dbReference type="Proteomes" id="UP001219901"/>
    </source>
</evidence>
<dbReference type="EMBL" id="WMBE01000004">
    <property type="protein sequence ID" value="MDG0867856.1"/>
    <property type="molecule type" value="Genomic_DNA"/>
</dbReference>
<dbReference type="InterPro" id="IPR038416">
    <property type="entry name" value="Ribosom_S30AE_C_sf"/>
</dbReference>
<dbReference type="Proteomes" id="UP001321249">
    <property type="component" value="Unassembled WGS sequence"/>
</dbReference>
<dbReference type="AlphaFoldDB" id="A0AAJ5ZFL3"/>
<organism evidence="5 6">
    <name type="scientific">Candidatus Lucifugimonas marina</name>
    <dbReference type="NCBI Taxonomy" id="3038979"/>
    <lineage>
        <taxon>Bacteria</taxon>
        <taxon>Bacillati</taxon>
        <taxon>Chloroflexota</taxon>
        <taxon>Dehalococcoidia</taxon>
        <taxon>SAR202 cluster</taxon>
        <taxon>Candidatus Lucifugimonadales</taxon>
        <taxon>Candidatus Lucifugimonadaceae</taxon>
        <taxon>Candidatus Lucifugimonas</taxon>
    </lineage>
</organism>
<dbReference type="PANTHER" id="PTHR33231:SF1">
    <property type="entry name" value="30S RIBOSOMAL PROTEIN"/>
    <property type="match status" value="1"/>
</dbReference>
<gene>
    <name evidence="5" type="primary">raiA</name>
    <name evidence="2" type="synonym">hpf</name>
    <name evidence="4" type="ORF">GKO46_12345</name>
    <name evidence="5" type="ORF">GKO48_13260</name>
</gene>
<dbReference type="EMBL" id="CP046147">
    <property type="protein sequence ID" value="WFG40527.1"/>
    <property type="molecule type" value="Genomic_DNA"/>
</dbReference>
<proteinExistence type="inferred from homology"/>
<dbReference type="GO" id="GO:0022627">
    <property type="term" value="C:cytosolic small ribosomal subunit"/>
    <property type="evidence" value="ECO:0007669"/>
    <property type="project" value="TreeGrafter"/>
</dbReference>
<dbReference type="Gene3D" id="3.30.160.100">
    <property type="entry name" value="Ribosome hibernation promotion factor-like"/>
    <property type="match status" value="1"/>
</dbReference>
<evidence type="ECO:0000313" key="5">
    <source>
        <dbReference type="EMBL" id="WFG40527.1"/>
    </source>
</evidence>
<evidence type="ECO:0000259" key="3">
    <source>
        <dbReference type="Pfam" id="PF16321"/>
    </source>
</evidence>
<dbReference type="InterPro" id="IPR034694">
    <property type="entry name" value="HPF_long/plastid"/>
</dbReference>
<protein>
    <recommendedName>
        <fullName evidence="2">Ribosome hibernation promoting factor</fullName>
        <shortName evidence="2">HPF</shortName>
    </recommendedName>
</protein>
<keyword evidence="1 2" id="KW-0810">Translation regulation</keyword>
<evidence type="ECO:0000313" key="7">
    <source>
        <dbReference type="Proteomes" id="UP001321249"/>
    </source>
</evidence>
<comment type="subcellular location">
    <subcellularLocation>
        <location evidence="2">Cytoplasm</location>
    </subcellularLocation>
</comment>
<accession>A0AAJ5ZFL3</accession>
<keyword evidence="6" id="KW-1185">Reference proteome</keyword>
<dbReference type="HAMAP" id="MF_00839">
    <property type="entry name" value="HPF"/>
    <property type="match status" value="1"/>
</dbReference>
<dbReference type="Gene3D" id="3.30.505.50">
    <property type="entry name" value="Sigma 54 modulation/S30EA ribosomal protein, C-terminal domain"/>
    <property type="match status" value="1"/>
</dbReference>
<comment type="function">
    <text evidence="2">Required for dimerization of active 70S ribosomes into 100S ribosomes in stationary phase; 100S ribosomes are translationally inactive and sometimes present during exponential growth.</text>
</comment>
<sequence>MNIIRVRIGGYVELTITANNTTLTDAIRSYAEKRLSILDRRFRDPVPVYLQIRKEQTRKEDERFIAEVTIRLNRGVIRGEMRGDSPYTAVDHVSDTVTRQISRYKNRYSDKNRRSVEGGLGMAIAEQLAQESVSEVDDSGVTTLEHGQLVRTKRHKMALETVEDAASQMELLGHSFYVFRNKETDEINVVYRRHDEDYGLIVPEEEA</sequence>
<dbReference type="PANTHER" id="PTHR33231">
    <property type="entry name" value="30S RIBOSOMAL PROTEIN"/>
    <property type="match status" value="1"/>
</dbReference>
<evidence type="ECO:0000313" key="4">
    <source>
        <dbReference type="EMBL" id="MDG0867856.1"/>
    </source>
</evidence>